<dbReference type="SUPFAM" id="SSF46785">
    <property type="entry name" value="Winged helix' DNA-binding domain"/>
    <property type="match status" value="1"/>
</dbReference>
<dbReference type="PANTHER" id="PTHR30346:SF29">
    <property type="entry name" value="LYSR SUBSTRATE-BINDING"/>
    <property type="match status" value="1"/>
</dbReference>
<dbReference type="InterPro" id="IPR000847">
    <property type="entry name" value="LysR_HTH_N"/>
</dbReference>
<dbReference type="PANTHER" id="PTHR30346">
    <property type="entry name" value="TRANSCRIPTIONAL DUAL REGULATOR HCAR-RELATED"/>
    <property type="match status" value="1"/>
</dbReference>
<keyword evidence="4" id="KW-0804">Transcription</keyword>
<dbReference type="Proteomes" id="UP000307380">
    <property type="component" value="Unassembled WGS sequence"/>
</dbReference>
<feature type="domain" description="HTH lysR-type" evidence="5">
    <location>
        <begin position="3"/>
        <end position="60"/>
    </location>
</feature>
<reference evidence="6 7" key="1">
    <citation type="submission" date="2019-04" db="EMBL/GenBank/DDBJ databases">
        <authorList>
            <person name="Jiang L."/>
        </authorList>
    </citation>
    <scope>NUCLEOTIDE SEQUENCE [LARGE SCALE GENOMIC DNA]</scope>
    <source>
        <strain evidence="6 7">YIM 131861</strain>
    </source>
</reference>
<dbReference type="SUPFAM" id="SSF53850">
    <property type="entry name" value="Periplasmic binding protein-like II"/>
    <property type="match status" value="1"/>
</dbReference>
<dbReference type="RefSeq" id="WP_136424669.1">
    <property type="nucleotide sequence ID" value="NZ_OZ241748.1"/>
</dbReference>
<organism evidence="6 7">
    <name type="scientific">Orlajensenia flava</name>
    <dbReference type="NCBI Taxonomy" id="2565934"/>
    <lineage>
        <taxon>Bacteria</taxon>
        <taxon>Bacillati</taxon>
        <taxon>Actinomycetota</taxon>
        <taxon>Actinomycetes</taxon>
        <taxon>Micrococcales</taxon>
        <taxon>Microbacteriaceae</taxon>
        <taxon>Orlajensenia</taxon>
    </lineage>
</organism>
<dbReference type="Gene3D" id="3.40.190.10">
    <property type="entry name" value="Periplasmic binding protein-like II"/>
    <property type="match status" value="2"/>
</dbReference>
<protein>
    <submittedName>
        <fullName evidence="6">LysR family transcriptional regulator</fullName>
    </submittedName>
</protein>
<keyword evidence="7" id="KW-1185">Reference proteome</keyword>
<dbReference type="InterPro" id="IPR036388">
    <property type="entry name" value="WH-like_DNA-bd_sf"/>
</dbReference>
<evidence type="ECO:0000256" key="3">
    <source>
        <dbReference type="ARBA" id="ARBA00023125"/>
    </source>
</evidence>
<dbReference type="GO" id="GO:0003700">
    <property type="term" value="F:DNA-binding transcription factor activity"/>
    <property type="evidence" value="ECO:0007669"/>
    <property type="project" value="InterPro"/>
</dbReference>
<evidence type="ECO:0000256" key="2">
    <source>
        <dbReference type="ARBA" id="ARBA00023015"/>
    </source>
</evidence>
<dbReference type="AlphaFoldDB" id="A0A4S4FTP6"/>
<keyword evidence="2" id="KW-0805">Transcription regulation</keyword>
<dbReference type="Pfam" id="PF03466">
    <property type="entry name" value="LysR_substrate"/>
    <property type="match status" value="1"/>
</dbReference>
<accession>A0A4S4FTP6</accession>
<dbReference type="GO" id="GO:0032993">
    <property type="term" value="C:protein-DNA complex"/>
    <property type="evidence" value="ECO:0007669"/>
    <property type="project" value="TreeGrafter"/>
</dbReference>
<dbReference type="EMBL" id="SSSN01000007">
    <property type="protein sequence ID" value="THG34033.1"/>
    <property type="molecule type" value="Genomic_DNA"/>
</dbReference>
<evidence type="ECO:0000259" key="5">
    <source>
        <dbReference type="PROSITE" id="PS50931"/>
    </source>
</evidence>
<evidence type="ECO:0000313" key="7">
    <source>
        <dbReference type="Proteomes" id="UP000307380"/>
    </source>
</evidence>
<evidence type="ECO:0000256" key="4">
    <source>
        <dbReference type="ARBA" id="ARBA00023163"/>
    </source>
</evidence>
<comment type="caution">
    <text evidence="6">The sequence shown here is derived from an EMBL/GenBank/DDBJ whole genome shotgun (WGS) entry which is preliminary data.</text>
</comment>
<dbReference type="InterPro" id="IPR036390">
    <property type="entry name" value="WH_DNA-bd_sf"/>
</dbReference>
<name>A0A4S4FTP6_9MICO</name>
<sequence length="302" mass="32227">MAMTIDGLRLLQVVALRGSLSAAAADLGYTQSGVSRQLAVLENATGQRLVDRGAFGARLTPAGRRLLPHADAVIQAVSAAERAALGETSTPAYRLGLFISAGATLLPRTLHALTDIGWDRTLRTIDGTSPMLIRAVLSGRLDGAVVVSRPPFRSLDDGSGRLHEHEIGVMELRVAVSQSHPLGHRMDLRIADLSAAAWADSASPGSDPVLGVWPGLDHRAEIRYRTTDWLTKLQLVAHGLAVTTVPPLLADALPRNTLMLEVTDVPPELRWVRLVTAVDRPAPDPLPNLLADAFTALTSETD</sequence>
<gene>
    <name evidence="6" type="ORF">E6C70_11485</name>
</gene>
<evidence type="ECO:0000313" key="6">
    <source>
        <dbReference type="EMBL" id="THG34033.1"/>
    </source>
</evidence>
<keyword evidence="3" id="KW-0238">DNA-binding</keyword>
<proteinExistence type="inferred from homology"/>
<dbReference type="Pfam" id="PF00126">
    <property type="entry name" value="HTH_1"/>
    <property type="match status" value="1"/>
</dbReference>
<evidence type="ECO:0000256" key="1">
    <source>
        <dbReference type="ARBA" id="ARBA00009437"/>
    </source>
</evidence>
<dbReference type="OrthoDB" id="3673085at2"/>
<dbReference type="PROSITE" id="PS50931">
    <property type="entry name" value="HTH_LYSR"/>
    <property type="match status" value="1"/>
</dbReference>
<dbReference type="GO" id="GO:0003677">
    <property type="term" value="F:DNA binding"/>
    <property type="evidence" value="ECO:0007669"/>
    <property type="project" value="UniProtKB-KW"/>
</dbReference>
<comment type="similarity">
    <text evidence="1">Belongs to the LysR transcriptional regulatory family.</text>
</comment>
<dbReference type="InterPro" id="IPR005119">
    <property type="entry name" value="LysR_subst-bd"/>
</dbReference>
<dbReference type="Gene3D" id="1.10.10.10">
    <property type="entry name" value="Winged helix-like DNA-binding domain superfamily/Winged helix DNA-binding domain"/>
    <property type="match status" value="1"/>
</dbReference>